<dbReference type="EMBL" id="JGVK01000033">
    <property type="protein sequence ID" value="KEY90837.1"/>
    <property type="molecule type" value="Genomic_DNA"/>
</dbReference>
<gene>
    <name evidence="8" type="ORF">CF67_09002</name>
</gene>
<evidence type="ECO:0000313" key="8">
    <source>
        <dbReference type="EMBL" id="KEY90837.1"/>
    </source>
</evidence>
<dbReference type="InterPro" id="IPR010432">
    <property type="entry name" value="RDD"/>
</dbReference>
<dbReference type="Proteomes" id="UP000053784">
    <property type="component" value="Unassembled WGS sequence"/>
</dbReference>
<reference evidence="8 9" key="1">
    <citation type="submission" date="2014-03" db="EMBL/GenBank/DDBJ databases">
        <title>Selection and divergence in the genomes of co-occurring obligate luminous symbionts with specific hosts.</title>
        <authorList>
            <person name="Hendry T.A."/>
            <person name="de Wet J.R."/>
            <person name="Dunlap P.V."/>
        </authorList>
    </citation>
    <scope>NUCLEOTIDE SEQUENCE [LARGE SCALE GENOMIC DNA]</scope>
    <source>
        <strain evidence="8 9">Ppalp.1</strain>
    </source>
</reference>
<organism evidence="8 9">
    <name type="scientific">Candidatus Photodesmus blepharonis</name>
    <dbReference type="NCBI Taxonomy" id="1179155"/>
    <lineage>
        <taxon>Bacteria</taxon>
        <taxon>Pseudomonadati</taxon>
        <taxon>Pseudomonadota</taxon>
        <taxon>Gammaproteobacteria</taxon>
        <taxon>Vibrionales</taxon>
        <taxon>Vibrionaceae</taxon>
        <taxon>Candidatus Photodesmus</taxon>
    </lineage>
</organism>
<dbReference type="PANTHER" id="PTHR36115">
    <property type="entry name" value="PROLINE-RICH ANTIGEN HOMOLOG-RELATED"/>
    <property type="match status" value="1"/>
</dbReference>
<dbReference type="eggNOG" id="COG1714">
    <property type="taxonomic scope" value="Bacteria"/>
</dbReference>
<name>A0A084CM08_9GAMM</name>
<keyword evidence="4 6" id="KW-1133">Transmembrane helix</keyword>
<dbReference type="STRING" id="1179155.CF67_09002"/>
<evidence type="ECO:0000259" key="7">
    <source>
        <dbReference type="Pfam" id="PF06271"/>
    </source>
</evidence>
<evidence type="ECO:0000256" key="5">
    <source>
        <dbReference type="ARBA" id="ARBA00023136"/>
    </source>
</evidence>
<comment type="subcellular location">
    <subcellularLocation>
        <location evidence="1">Cell membrane</location>
        <topology evidence="1">Multi-pass membrane protein</topology>
    </subcellularLocation>
</comment>
<keyword evidence="3 6" id="KW-0812">Transmembrane</keyword>
<feature type="transmembrane region" description="Helical" evidence="6">
    <location>
        <begin position="36"/>
        <end position="57"/>
    </location>
</feature>
<sequence length="129" mass="14564">MAAGIIVAVISALNTMELLSYDKYRDAAGLLSEHPLLSQLFTFYLAIIWIYFFVFFWTQAGQTLGMRAWKLHIRNAKNGNPITVTQALIRLSTSLFGLANLTILFNSQKQPCHDIWSKTKIVVLNDNSV</sequence>
<feature type="domain" description="RDD" evidence="7">
    <location>
        <begin position="36"/>
        <end position="117"/>
    </location>
</feature>
<accession>A0A084CM08</accession>
<evidence type="ECO:0000256" key="4">
    <source>
        <dbReference type="ARBA" id="ARBA00022989"/>
    </source>
</evidence>
<dbReference type="AlphaFoldDB" id="A0A084CM08"/>
<evidence type="ECO:0000256" key="2">
    <source>
        <dbReference type="ARBA" id="ARBA00022475"/>
    </source>
</evidence>
<evidence type="ECO:0000256" key="1">
    <source>
        <dbReference type="ARBA" id="ARBA00004651"/>
    </source>
</evidence>
<dbReference type="Pfam" id="PF06271">
    <property type="entry name" value="RDD"/>
    <property type="match status" value="1"/>
</dbReference>
<evidence type="ECO:0000256" key="3">
    <source>
        <dbReference type="ARBA" id="ARBA00022692"/>
    </source>
</evidence>
<keyword evidence="5 6" id="KW-0472">Membrane</keyword>
<dbReference type="PANTHER" id="PTHR36115:SF10">
    <property type="entry name" value="RDD DOMAIN-CONTAINING PROTEIN"/>
    <property type="match status" value="1"/>
</dbReference>
<keyword evidence="2" id="KW-1003">Cell membrane</keyword>
<comment type="caution">
    <text evidence="8">The sequence shown here is derived from an EMBL/GenBank/DDBJ whole genome shotgun (WGS) entry which is preliminary data.</text>
</comment>
<protein>
    <recommendedName>
        <fullName evidence="7">RDD domain-containing protein</fullName>
    </recommendedName>
</protein>
<evidence type="ECO:0000256" key="6">
    <source>
        <dbReference type="SAM" id="Phobius"/>
    </source>
</evidence>
<keyword evidence="9" id="KW-1185">Reference proteome</keyword>
<dbReference type="GO" id="GO:0005886">
    <property type="term" value="C:plasma membrane"/>
    <property type="evidence" value="ECO:0007669"/>
    <property type="project" value="UniProtKB-SubCell"/>
</dbReference>
<evidence type="ECO:0000313" key="9">
    <source>
        <dbReference type="Proteomes" id="UP000053784"/>
    </source>
</evidence>
<proteinExistence type="predicted"/>
<dbReference type="InterPro" id="IPR051791">
    <property type="entry name" value="Pra-immunoreactive"/>
</dbReference>